<gene>
    <name evidence="2" type="ORF">FGU71_00670</name>
</gene>
<comment type="caution">
    <text evidence="2">The sequence shown here is derived from an EMBL/GenBank/DDBJ whole genome shotgun (WGS) entry which is preliminary data.</text>
</comment>
<dbReference type="AlphaFoldDB" id="A0A547P8P1"/>
<dbReference type="Proteomes" id="UP000316343">
    <property type="component" value="Unassembled WGS sequence"/>
</dbReference>
<keyword evidence="3" id="KW-1185">Reference proteome</keyword>
<dbReference type="RefSeq" id="WP_142786783.1">
    <property type="nucleotide sequence ID" value="NZ_VHJK01000001.1"/>
</dbReference>
<protein>
    <recommendedName>
        <fullName evidence="4">Lipoprotein</fullName>
    </recommendedName>
</protein>
<organism evidence="2 3">
    <name type="scientific">Erythrobacter insulae</name>
    <dbReference type="NCBI Taxonomy" id="2584124"/>
    <lineage>
        <taxon>Bacteria</taxon>
        <taxon>Pseudomonadati</taxon>
        <taxon>Pseudomonadota</taxon>
        <taxon>Alphaproteobacteria</taxon>
        <taxon>Sphingomonadales</taxon>
        <taxon>Erythrobacteraceae</taxon>
        <taxon>Erythrobacter/Porphyrobacter group</taxon>
        <taxon>Erythrobacter</taxon>
    </lineage>
</organism>
<evidence type="ECO:0000256" key="1">
    <source>
        <dbReference type="SAM" id="SignalP"/>
    </source>
</evidence>
<reference evidence="2 3" key="1">
    <citation type="submission" date="2019-06" db="EMBL/GenBank/DDBJ databases">
        <title>Erythrobacter insulae sp. nov., isolated from a tidal flat.</title>
        <authorList>
            <person name="Yoon J.-H."/>
        </authorList>
    </citation>
    <scope>NUCLEOTIDE SEQUENCE [LARGE SCALE GENOMIC DNA]</scope>
    <source>
        <strain evidence="2 3">JBTF-M21</strain>
    </source>
</reference>
<feature type="signal peptide" evidence="1">
    <location>
        <begin position="1"/>
        <end position="21"/>
    </location>
</feature>
<evidence type="ECO:0000313" key="3">
    <source>
        <dbReference type="Proteomes" id="UP000316343"/>
    </source>
</evidence>
<dbReference type="OrthoDB" id="7405225at2"/>
<evidence type="ECO:0000313" key="2">
    <source>
        <dbReference type="EMBL" id="TRD10521.1"/>
    </source>
</evidence>
<feature type="chain" id="PRO_5022091420" description="Lipoprotein" evidence="1">
    <location>
        <begin position="22"/>
        <end position="245"/>
    </location>
</feature>
<keyword evidence="1" id="KW-0732">Signal</keyword>
<proteinExistence type="predicted"/>
<accession>A0A547P8P1</accession>
<evidence type="ECO:0008006" key="4">
    <source>
        <dbReference type="Google" id="ProtNLM"/>
    </source>
</evidence>
<dbReference type="EMBL" id="VHJK01000001">
    <property type="protein sequence ID" value="TRD10521.1"/>
    <property type="molecule type" value="Genomic_DNA"/>
</dbReference>
<name>A0A547P8P1_9SPHN</name>
<sequence>MFTRGAFIKPLVAVPLLAAMALPGCGSEAEPEAVQSVFSTDPLMARALNDPLMVDPDLAYRNEANAAVTVRYDHALPPLVATDELANQAREAARVELLNDGPIPELPFAFDGDAPGNFADLTDAGALLLAAGGPDPCAAALISGLRWAADMPGPSSIMPHGLVQQAAGVSDAKCTARVVRYVTPVDIGDVMQYHFTLADRARLRPIIYETPESSMIGDGRTEQLVVHVRPGPGGMSAVDLIYWTK</sequence>